<dbReference type="RefSeq" id="WP_092434524.1">
    <property type="nucleotide sequence ID" value="NZ_FMYP01000002.1"/>
</dbReference>
<evidence type="ECO:0000256" key="3">
    <source>
        <dbReference type="SAM" id="Phobius"/>
    </source>
</evidence>
<accession>A0A1G6GNK7</accession>
<dbReference type="STRING" id="1640674.SAMN05216323_1002104"/>
<dbReference type="GO" id="GO:0016791">
    <property type="term" value="F:phosphatase activity"/>
    <property type="evidence" value="ECO:0007669"/>
    <property type="project" value="TreeGrafter"/>
</dbReference>
<dbReference type="Gene3D" id="1.25.40.10">
    <property type="entry name" value="Tetratricopeptide repeat domain"/>
    <property type="match status" value="2"/>
</dbReference>
<feature type="coiled-coil region" evidence="2">
    <location>
        <begin position="453"/>
        <end position="484"/>
    </location>
</feature>
<dbReference type="InterPro" id="IPR011990">
    <property type="entry name" value="TPR-like_helical_dom_sf"/>
</dbReference>
<gene>
    <name evidence="6" type="ORF">SAMN05216323_1002104</name>
</gene>
<dbReference type="Gene3D" id="3.60.40.10">
    <property type="entry name" value="PPM-type phosphatase domain"/>
    <property type="match status" value="1"/>
</dbReference>
<dbReference type="InterPro" id="IPR036457">
    <property type="entry name" value="PPM-type-like_dom_sf"/>
</dbReference>
<feature type="transmembrane region" description="Helical" evidence="3">
    <location>
        <begin position="429"/>
        <end position="447"/>
    </location>
</feature>
<sequence>MKYLKFGIILLLMGSCLTTMASTSHTPDSLLPFALKDKKQNIIAIRNTIKQINKKIDIAERTRETKVKTELQLQLSDLYLSIKEFDLALISANNAAIAAQEDGDDYHRMTALTQMGICYYHHNYKTEALESFLQSFELSKQLKDTKQIAFLINEIGRIQLELGNYADAMEYAQQALNFFVDESNLEGQGTSLMLLGSIHTKLGNLKLAEDYLNKSIFILKRINNPNLEGMANLYMGELKISQNKNDEALEILSNAASLLSKKDAEKGNLAIVLRHYAVALAASGRLKEAETMARNSLLTLGKSYNITELAKSWLTLADIHFDQNKITESQNAYNRSLEYAKEGELKDQMRKAYYGLANVSEQQNQRAKAFEYLKEYTKLNDSILGLNQLSRVNNLETQLASLKKNRELEVKQLQVQQRDLQVVKLRNRITILIAILLILATVIYYAYRLNRHKREANSRLLEQNSEIEAQSDELLRQNRLVEKRNKDITNSIEYAERIQKAIVPIIPTLDGLLNTFVVYLPKDIVSGDFYWFKQRGDLLYFAVADCTGHGVPGAFMSIVGNFGLNKIVSEDLVTEPAKILTSLHSLFIKTLIRRDRYDIFDGMDIGLCVLNLTTLELQFAGANIPLCLVRSSEQEEPSVYHLLEESLKHKMYMLKPNKQAVGADSNFKPFDNHTLQLLPRDTLYLYSDGFPDQFGGGKFKKYRTQELRRKLLNFQQRTMHSQSEILLKEFYRWKGNCDQVDDVTVLGVRISKSYSV</sequence>
<evidence type="ECO:0000256" key="1">
    <source>
        <dbReference type="ARBA" id="ARBA00022801"/>
    </source>
</evidence>
<evidence type="ECO:0000256" key="4">
    <source>
        <dbReference type="SAM" id="SignalP"/>
    </source>
</evidence>
<dbReference type="InterPro" id="IPR052016">
    <property type="entry name" value="Bact_Sigma-Reg"/>
</dbReference>
<dbReference type="InterPro" id="IPR001932">
    <property type="entry name" value="PPM-type_phosphatase-like_dom"/>
</dbReference>
<organism evidence="6 7">
    <name type="scientific">Williamwhitmania taraxaci</name>
    <dbReference type="NCBI Taxonomy" id="1640674"/>
    <lineage>
        <taxon>Bacteria</taxon>
        <taxon>Pseudomonadati</taxon>
        <taxon>Bacteroidota</taxon>
        <taxon>Bacteroidia</taxon>
        <taxon>Bacteroidales</taxon>
        <taxon>Williamwhitmaniaceae</taxon>
        <taxon>Williamwhitmania</taxon>
    </lineage>
</organism>
<dbReference type="InterPro" id="IPR019734">
    <property type="entry name" value="TPR_rpt"/>
</dbReference>
<feature type="chain" id="PRO_5011740928" evidence="4">
    <location>
        <begin position="22"/>
        <end position="756"/>
    </location>
</feature>
<keyword evidence="3" id="KW-1133">Transmembrane helix</keyword>
<keyword evidence="1" id="KW-0378">Hydrolase</keyword>
<dbReference type="EMBL" id="FMYP01000002">
    <property type="protein sequence ID" value="SDB83580.1"/>
    <property type="molecule type" value="Genomic_DNA"/>
</dbReference>
<evidence type="ECO:0000313" key="7">
    <source>
        <dbReference type="Proteomes" id="UP000199452"/>
    </source>
</evidence>
<keyword evidence="3" id="KW-0472">Membrane</keyword>
<keyword evidence="4" id="KW-0732">Signal</keyword>
<dbReference type="SMART" id="SM00028">
    <property type="entry name" value="TPR"/>
    <property type="match status" value="7"/>
</dbReference>
<dbReference type="PANTHER" id="PTHR43156">
    <property type="entry name" value="STAGE II SPORULATION PROTEIN E-RELATED"/>
    <property type="match status" value="1"/>
</dbReference>
<feature type="domain" description="PPM-type phosphatase" evidence="5">
    <location>
        <begin position="508"/>
        <end position="750"/>
    </location>
</feature>
<keyword evidence="3" id="KW-0812">Transmembrane</keyword>
<dbReference type="PROSITE" id="PS51257">
    <property type="entry name" value="PROKAR_LIPOPROTEIN"/>
    <property type="match status" value="1"/>
</dbReference>
<keyword evidence="2" id="KW-0175">Coiled coil</keyword>
<proteinExistence type="predicted"/>
<feature type="coiled-coil region" evidence="2">
    <location>
        <begin position="35"/>
        <end position="62"/>
    </location>
</feature>
<dbReference type="Pfam" id="PF17874">
    <property type="entry name" value="TPR_MalT"/>
    <property type="match status" value="1"/>
</dbReference>
<evidence type="ECO:0000259" key="5">
    <source>
        <dbReference type="SMART" id="SM00331"/>
    </source>
</evidence>
<dbReference type="Pfam" id="PF07228">
    <property type="entry name" value="SpoIIE"/>
    <property type="match status" value="1"/>
</dbReference>
<protein>
    <submittedName>
        <fullName evidence="6">Serine phosphatase RsbU, regulator of sigma subunit</fullName>
    </submittedName>
</protein>
<dbReference type="Proteomes" id="UP000199452">
    <property type="component" value="Unassembled WGS sequence"/>
</dbReference>
<dbReference type="InterPro" id="IPR041617">
    <property type="entry name" value="TPR_MalT"/>
</dbReference>
<dbReference type="SUPFAM" id="SSF48452">
    <property type="entry name" value="TPR-like"/>
    <property type="match status" value="2"/>
</dbReference>
<feature type="signal peptide" evidence="4">
    <location>
        <begin position="1"/>
        <end position="21"/>
    </location>
</feature>
<dbReference type="SMART" id="SM00331">
    <property type="entry name" value="PP2C_SIG"/>
    <property type="match status" value="1"/>
</dbReference>
<dbReference type="OrthoDB" id="1109395at2"/>
<evidence type="ECO:0000256" key="2">
    <source>
        <dbReference type="SAM" id="Coils"/>
    </source>
</evidence>
<name>A0A1G6GNK7_9BACT</name>
<reference evidence="6 7" key="1">
    <citation type="submission" date="2016-09" db="EMBL/GenBank/DDBJ databases">
        <authorList>
            <person name="Capua I."/>
            <person name="De Benedictis P."/>
            <person name="Joannis T."/>
            <person name="Lombin L.H."/>
            <person name="Cattoli G."/>
        </authorList>
    </citation>
    <scope>NUCLEOTIDE SEQUENCE [LARGE SCALE GENOMIC DNA]</scope>
    <source>
        <strain evidence="6 7">A7P-90m</strain>
    </source>
</reference>
<keyword evidence="7" id="KW-1185">Reference proteome</keyword>
<dbReference type="PANTHER" id="PTHR43156:SF9">
    <property type="entry name" value="HAMP DOMAIN-CONTAINING PROTEIN"/>
    <property type="match status" value="1"/>
</dbReference>
<evidence type="ECO:0000313" key="6">
    <source>
        <dbReference type="EMBL" id="SDB83580.1"/>
    </source>
</evidence>
<dbReference type="AlphaFoldDB" id="A0A1G6GNK7"/>